<evidence type="ECO:0000313" key="3">
    <source>
        <dbReference type="Proteomes" id="UP000507470"/>
    </source>
</evidence>
<sequence length="200" mass="22106">MEDYDPVVPSVLTLHSIMMNTDGPLIALFVVRSKEIIWYRIEIDPVIKMVEKYHAALKRKANTIKPTDISTISQSGTPIYGEEFYQKQQMCADTLNFSPVLITRIERRPDIFTFTPKPTVTKFKPTMALNRVDIRQENNQLNDSPLPVLPTNQSSNSTSMTSALFNQSSSSFQPASSSSKPASSSSKPASSSAKPASSSV</sequence>
<gene>
    <name evidence="2" type="ORF">MCOR_1415</name>
</gene>
<evidence type="ECO:0000256" key="1">
    <source>
        <dbReference type="SAM" id="MobiDB-lite"/>
    </source>
</evidence>
<name>A0A6J7ZWW2_MYTCO</name>
<keyword evidence="3" id="KW-1185">Reference proteome</keyword>
<dbReference type="EMBL" id="CACVKT020000273">
    <property type="protein sequence ID" value="CAC5357966.1"/>
    <property type="molecule type" value="Genomic_DNA"/>
</dbReference>
<protein>
    <submittedName>
        <fullName evidence="2">Uncharacterized protein</fullName>
    </submittedName>
</protein>
<evidence type="ECO:0000313" key="2">
    <source>
        <dbReference type="EMBL" id="CAC5357966.1"/>
    </source>
</evidence>
<reference evidence="2 3" key="1">
    <citation type="submission" date="2020-06" db="EMBL/GenBank/DDBJ databases">
        <authorList>
            <person name="Li R."/>
            <person name="Bekaert M."/>
        </authorList>
    </citation>
    <scope>NUCLEOTIDE SEQUENCE [LARGE SCALE GENOMIC DNA]</scope>
    <source>
        <strain evidence="3">wild</strain>
    </source>
</reference>
<proteinExistence type="predicted"/>
<feature type="compositionally biased region" description="Low complexity" evidence="1">
    <location>
        <begin position="151"/>
        <end position="200"/>
    </location>
</feature>
<dbReference type="AlphaFoldDB" id="A0A6J7ZWW2"/>
<feature type="region of interest" description="Disordered" evidence="1">
    <location>
        <begin position="137"/>
        <end position="200"/>
    </location>
</feature>
<accession>A0A6J7ZWW2</accession>
<organism evidence="2 3">
    <name type="scientific">Mytilus coruscus</name>
    <name type="common">Sea mussel</name>
    <dbReference type="NCBI Taxonomy" id="42192"/>
    <lineage>
        <taxon>Eukaryota</taxon>
        <taxon>Metazoa</taxon>
        <taxon>Spiralia</taxon>
        <taxon>Lophotrochozoa</taxon>
        <taxon>Mollusca</taxon>
        <taxon>Bivalvia</taxon>
        <taxon>Autobranchia</taxon>
        <taxon>Pteriomorphia</taxon>
        <taxon>Mytilida</taxon>
        <taxon>Mytiloidea</taxon>
        <taxon>Mytilidae</taxon>
        <taxon>Mytilinae</taxon>
        <taxon>Mytilus</taxon>
    </lineage>
</organism>
<dbReference type="Proteomes" id="UP000507470">
    <property type="component" value="Unassembled WGS sequence"/>
</dbReference>
<dbReference type="OrthoDB" id="10462225at2759"/>